<dbReference type="SUPFAM" id="SSF48452">
    <property type="entry name" value="TPR-like"/>
    <property type="match status" value="3"/>
</dbReference>
<dbReference type="CDD" id="cd15831">
    <property type="entry name" value="BTAD"/>
    <property type="match status" value="1"/>
</dbReference>
<comment type="similarity">
    <text evidence="1">Belongs to the AfsR/DnrI/RedD regulatory family.</text>
</comment>
<dbReference type="InterPro" id="IPR027417">
    <property type="entry name" value="P-loop_NTPase"/>
</dbReference>
<dbReference type="SMART" id="SM00028">
    <property type="entry name" value="TPR"/>
    <property type="match status" value="6"/>
</dbReference>
<dbReference type="RefSeq" id="WP_184673480.1">
    <property type="nucleotide sequence ID" value="NZ_BAABAI010000041.1"/>
</dbReference>
<dbReference type="Gene3D" id="1.25.40.10">
    <property type="entry name" value="Tetratricopeptide repeat domain"/>
    <property type="match status" value="2"/>
</dbReference>
<dbReference type="Pfam" id="PF03704">
    <property type="entry name" value="BTAD"/>
    <property type="match status" value="1"/>
</dbReference>
<dbReference type="EMBL" id="JACHJS010000001">
    <property type="protein sequence ID" value="MBB4968173.1"/>
    <property type="molecule type" value="Genomic_DNA"/>
</dbReference>
<evidence type="ECO:0000256" key="3">
    <source>
        <dbReference type="PROSITE-ProRule" id="PRU00339"/>
    </source>
</evidence>
<organism evidence="6 7">
    <name type="scientific">Saccharothrix violaceirubra</name>
    <dbReference type="NCBI Taxonomy" id="413306"/>
    <lineage>
        <taxon>Bacteria</taxon>
        <taxon>Bacillati</taxon>
        <taxon>Actinomycetota</taxon>
        <taxon>Actinomycetes</taxon>
        <taxon>Pseudonocardiales</taxon>
        <taxon>Pseudonocardiaceae</taxon>
        <taxon>Saccharothrix</taxon>
    </lineage>
</organism>
<evidence type="ECO:0000256" key="2">
    <source>
        <dbReference type="ARBA" id="ARBA00023125"/>
    </source>
</evidence>
<feature type="domain" description="OmpR/PhoB-type" evidence="5">
    <location>
        <begin position="1"/>
        <end position="93"/>
    </location>
</feature>
<dbReference type="InterPro" id="IPR016032">
    <property type="entry name" value="Sig_transdc_resp-reg_C-effctor"/>
</dbReference>
<dbReference type="SMART" id="SM00862">
    <property type="entry name" value="Trans_reg_C"/>
    <property type="match status" value="1"/>
</dbReference>
<feature type="DNA-binding region" description="OmpR/PhoB-type" evidence="4">
    <location>
        <begin position="1"/>
        <end position="93"/>
    </location>
</feature>
<dbReference type="AlphaFoldDB" id="A0A7W7T7T7"/>
<dbReference type="SUPFAM" id="SSF46894">
    <property type="entry name" value="C-terminal effector domain of the bipartite response regulators"/>
    <property type="match status" value="1"/>
</dbReference>
<gene>
    <name evidence="6" type="ORF">F4559_005532</name>
</gene>
<dbReference type="PANTHER" id="PTHR47691:SF3">
    <property type="entry name" value="HTH-TYPE TRANSCRIPTIONAL REGULATOR RV0890C-RELATED"/>
    <property type="match status" value="1"/>
</dbReference>
<evidence type="ECO:0000259" key="5">
    <source>
        <dbReference type="PROSITE" id="PS51755"/>
    </source>
</evidence>
<comment type="caution">
    <text evidence="6">The sequence shown here is derived from an EMBL/GenBank/DDBJ whole genome shotgun (WGS) entry which is preliminary data.</text>
</comment>
<dbReference type="InterPro" id="IPR011990">
    <property type="entry name" value="TPR-like_helical_dom_sf"/>
</dbReference>
<dbReference type="PANTHER" id="PTHR47691">
    <property type="entry name" value="REGULATOR-RELATED"/>
    <property type="match status" value="1"/>
</dbReference>
<dbReference type="SMART" id="SM01043">
    <property type="entry name" value="BTAD"/>
    <property type="match status" value="1"/>
</dbReference>
<dbReference type="PROSITE" id="PS50005">
    <property type="entry name" value="TPR"/>
    <property type="match status" value="1"/>
</dbReference>
<keyword evidence="2 4" id="KW-0238">DNA-binding</keyword>
<dbReference type="InterPro" id="IPR036388">
    <property type="entry name" value="WH-like_DNA-bd_sf"/>
</dbReference>
<dbReference type="Pfam" id="PF13424">
    <property type="entry name" value="TPR_12"/>
    <property type="match status" value="2"/>
</dbReference>
<feature type="repeat" description="TPR" evidence="3">
    <location>
        <begin position="756"/>
        <end position="789"/>
    </location>
</feature>
<evidence type="ECO:0000256" key="4">
    <source>
        <dbReference type="PROSITE-ProRule" id="PRU01091"/>
    </source>
</evidence>
<reference evidence="6 7" key="1">
    <citation type="submission" date="2020-08" db="EMBL/GenBank/DDBJ databases">
        <title>Sequencing the genomes of 1000 actinobacteria strains.</title>
        <authorList>
            <person name="Klenk H.-P."/>
        </authorList>
    </citation>
    <scope>NUCLEOTIDE SEQUENCE [LARGE SCALE GENOMIC DNA]</scope>
    <source>
        <strain evidence="6 7">DSM 45084</strain>
    </source>
</reference>
<dbReference type="Pfam" id="PF13181">
    <property type="entry name" value="TPR_8"/>
    <property type="match status" value="1"/>
</dbReference>
<dbReference type="InterPro" id="IPR019734">
    <property type="entry name" value="TPR_rpt"/>
</dbReference>
<dbReference type="GO" id="GO:0000160">
    <property type="term" value="P:phosphorelay signal transduction system"/>
    <property type="evidence" value="ECO:0007669"/>
    <property type="project" value="InterPro"/>
</dbReference>
<name>A0A7W7T7T7_9PSEU</name>
<dbReference type="Proteomes" id="UP000542674">
    <property type="component" value="Unassembled WGS sequence"/>
</dbReference>
<protein>
    <submittedName>
        <fullName evidence="6">DNA-binding SARP family transcriptional activator/Flp pilus assembly protein TadD</fullName>
    </submittedName>
</protein>
<dbReference type="SUPFAM" id="SSF52540">
    <property type="entry name" value="P-loop containing nucleoside triphosphate hydrolases"/>
    <property type="match status" value="1"/>
</dbReference>
<dbReference type="PRINTS" id="PR00364">
    <property type="entry name" value="DISEASERSIST"/>
</dbReference>
<dbReference type="Gene3D" id="1.10.10.10">
    <property type="entry name" value="Winged helix-like DNA-binding domain superfamily/Winged helix DNA-binding domain"/>
    <property type="match status" value="2"/>
</dbReference>
<dbReference type="GO" id="GO:0003677">
    <property type="term" value="F:DNA binding"/>
    <property type="evidence" value="ECO:0007669"/>
    <property type="project" value="UniProtKB-UniRule"/>
</dbReference>
<dbReference type="Pfam" id="PF00931">
    <property type="entry name" value="NB-ARC"/>
    <property type="match status" value="1"/>
</dbReference>
<dbReference type="GO" id="GO:0006355">
    <property type="term" value="P:regulation of DNA-templated transcription"/>
    <property type="evidence" value="ECO:0007669"/>
    <property type="project" value="InterPro"/>
</dbReference>
<evidence type="ECO:0000256" key="1">
    <source>
        <dbReference type="ARBA" id="ARBA00005820"/>
    </source>
</evidence>
<sequence length="970" mass="107304">MEFTILGLTSLRIGVIRHHLGARKQRALLALLLLHAKRSVPVETMIGILWPDHDPDRHRGNLQSLVSRIRRVLGNAGVDFALSNEGDAYRLDLDLRLVDYHRFLKMADSGRAEAAAGNHPEAKRVLTEAIGLWRGRPLADLPGEWAAKRRDFMEENDLLHAYHALFQTGIHLREYAEVLRELRPLLDRHPYDDALAGLWMTALDGLGDRHAAIAFYSQFRRRLTGEFGTDPSTELDRLHQRLLTKYTVDPGPTSRPAPDTRTYRFPREVSAFAGRSAQLDRLDSFLAASHAPQGMPLVTLHGMPGVGKTELAVHWAHRRRADFPDGMVLLDMGGHGGGEPVTPDNAISLLLGRLGIPPHRIPAEPDRRAAVLGRVLADRRTLLVLDNVRDAGQVRPLLDSTSAAFMLLTSRDRLRSLAIRDGAHTVAVPELTTDESLDLLRSTIKDERSPRDDAGLLELARLCGGLPLALKITGRHVADRPRETPGQLADQLKAHRDLLFRHEDDESISLRSVFSWSYQALSTDTARVFRTLGLLPGTRLGSEAVAALTGLTSTVATKHLDALAHVNLLDHDVVDRYRMHDLLHDYAATCAAETDPDEERNVAVERLLTWYAVTCSAVSRQLSPQSPPVPELPDVGVSPLSFASDQAAMEWCAQERANLVAATKLASANGFHDQAWRIPAGVQEVFERSGYHDDLLASHEWALESAHAVGDVEARLGTLNNLGVMYLNVQRLDDALRHLRQGLDLARSWGHEEGEAVCLHNVGRAHFGRGEIDVALEYYRQALAINKRLGGGEGEAFGHHGIGLAHLSLGNLAEAKANFAEALRLRVEINHVRGQGTTLTALAELHHDNGELDEALDYCRRALDAHRESGDRKETCHALAVLARIEFDLGDFRGAYERASHAAELAHELNDVHTQARSLHLLGHIDIASGRTRHAVIRWQQALSLYTSIDAPERLAVQEHLEALHYDGLA</sequence>
<keyword evidence="3" id="KW-0802">TPR repeat</keyword>
<dbReference type="PROSITE" id="PS51755">
    <property type="entry name" value="OMPR_PHOB"/>
    <property type="match status" value="1"/>
</dbReference>
<dbReference type="InterPro" id="IPR002182">
    <property type="entry name" value="NB-ARC"/>
</dbReference>
<dbReference type="InterPro" id="IPR001867">
    <property type="entry name" value="OmpR/PhoB-type_DNA-bd"/>
</dbReference>
<dbReference type="InterPro" id="IPR005158">
    <property type="entry name" value="BTAD"/>
</dbReference>
<accession>A0A7W7T7T7</accession>
<evidence type="ECO:0000313" key="6">
    <source>
        <dbReference type="EMBL" id="MBB4968173.1"/>
    </source>
</evidence>
<dbReference type="GO" id="GO:0043531">
    <property type="term" value="F:ADP binding"/>
    <property type="evidence" value="ECO:0007669"/>
    <property type="project" value="InterPro"/>
</dbReference>
<proteinExistence type="inferred from homology"/>
<evidence type="ECO:0000313" key="7">
    <source>
        <dbReference type="Proteomes" id="UP000542674"/>
    </source>
</evidence>
<keyword evidence="7" id="KW-1185">Reference proteome</keyword>